<reference evidence="8 9" key="1">
    <citation type="submission" date="2020-01" db="EMBL/GenBank/DDBJ databases">
        <authorList>
            <person name="Kim M.K."/>
        </authorList>
    </citation>
    <scope>NUCLEOTIDE SEQUENCE [LARGE SCALE GENOMIC DNA]</scope>
    <source>
        <strain evidence="8 9">BT213</strain>
    </source>
</reference>
<evidence type="ECO:0000256" key="3">
    <source>
        <dbReference type="ARBA" id="ARBA00022960"/>
    </source>
</evidence>
<dbReference type="InterPro" id="IPR042175">
    <property type="entry name" value="Cell/Rod_MreC_2"/>
</dbReference>
<keyword evidence="6" id="KW-0812">Transmembrane</keyword>
<keyword evidence="3 5" id="KW-0133">Cell shape</keyword>
<protein>
    <recommendedName>
        <fullName evidence="2 5">Cell shape-determining protein MreC</fullName>
    </recommendedName>
    <alternativeName>
        <fullName evidence="4 5">Cell shape protein MreC</fullName>
    </alternativeName>
</protein>
<sequence length="294" mass="32645">MRNLFAFIYRFRAFLVFVLLEAFCIYLIVQYNTYQGAAFFNSANRYVGRVLEFQSGVTDYFNLATVNSTLASENALLRQEVMKYRQTSMADSTRKMDTTLVVLPDTTIVDSLRTGPQSFTLHAGRVINNSVRRTNNYLTLSIGTKDGVEPGMGVIASNGVVGRVKTVSDNYSTVTSLLHSQMLISAKIKKNNTMGTVKWLGGDYRTAILDYIPLHVKLAKGDTVVTSGFNTVFPEGVMVGTISSVAKEADKSFYTIKVKLAVDFAQLSFVYVVENMQKAERDTLEHNAGILPNE</sequence>
<organism evidence="8 9">
    <name type="scientific">Pontibacter fetidus</name>
    <dbReference type="NCBI Taxonomy" id="2700082"/>
    <lineage>
        <taxon>Bacteria</taxon>
        <taxon>Pseudomonadati</taxon>
        <taxon>Bacteroidota</taxon>
        <taxon>Cytophagia</taxon>
        <taxon>Cytophagales</taxon>
        <taxon>Hymenobacteraceae</taxon>
        <taxon>Pontibacter</taxon>
    </lineage>
</organism>
<dbReference type="EMBL" id="JAAEAA010000016">
    <property type="protein sequence ID" value="NDK56829.1"/>
    <property type="molecule type" value="Genomic_DNA"/>
</dbReference>
<keyword evidence="6" id="KW-1133">Transmembrane helix</keyword>
<dbReference type="Pfam" id="PF04085">
    <property type="entry name" value="MreC"/>
    <property type="match status" value="1"/>
</dbReference>
<proteinExistence type="inferred from homology"/>
<dbReference type="PANTHER" id="PTHR34138">
    <property type="entry name" value="CELL SHAPE-DETERMINING PROTEIN MREC"/>
    <property type="match status" value="1"/>
</dbReference>
<name>A0A6B2H0N2_9BACT</name>
<dbReference type="AlphaFoldDB" id="A0A6B2H0N2"/>
<evidence type="ECO:0000256" key="5">
    <source>
        <dbReference type="PIRNR" id="PIRNR038471"/>
    </source>
</evidence>
<evidence type="ECO:0000256" key="6">
    <source>
        <dbReference type="SAM" id="Phobius"/>
    </source>
</evidence>
<gene>
    <name evidence="8" type="primary">mreC</name>
    <name evidence="8" type="ORF">GWO68_12965</name>
</gene>
<dbReference type="InterPro" id="IPR007221">
    <property type="entry name" value="MreC"/>
</dbReference>
<evidence type="ECO:0000259" key="7">
    <source>
        <dbReference type="Pfam" id="PF04085"/>
    </source>
</evidence>
<keyword evidence="9" id="KW-1185">Reference proteome</keyword>
<dbReference type="InterPro" id="IPR042177">
    <property type="entry name" value="Cell/Rod_1"/>
</dbReference>
<dbReference type="GO" id="GO:0008360">
    <property type="term" value="P:regulation of cell shape"/>
    <property type="evidence" value="ECO:0007669"/>
    <property type="project" value="UniProtKB-KW"/>
</dbReference>
<dbReference type="InterPro" id="IPR055342">
    <property type="entry name" value="MreC_beta-barrel_core"/>
</dbReference>
<evidence type="ECO:0000313" key="9">
    <source>
        <dbReference type="Proteomes" id="UP000478546"/>
    </source>
</evidence>
<evidence type="ECO:0000256" key="4">
    <source>
        <dbReference type="ARBA" id="ARBA00032089"/>
    </source>
</evidence>
<dbReference type="Gene3D" id="2.40.10.350">
    <property type="entry name" value="Rod shape-determining protein MreC, domain 2"/>
    <property type="match status" value="1"/>
</dbReference>
<evidence type="ECO:0000256" key="2">
    <source>
        <dbReference type="ARBA" id="ARBA00013855"/>
    </source>
</evidence>
<comment type="similarity">
    <text evidence="1 5">Belongs to the MreC family.</text>
</comment>
<keyword evidence="6" id="KW-0472">Membrane</keyword>
<dbReference type="RefSeq" id="WP_162346885.1">
    <property type="nucleotide sequence ID" value="NZ_JAAEAA010000016.1"/>
</dbReference>
<comment type="caution">
    <text evidence="8">The sequence shown here is derived from an EMBL/GenBank/DDBJ whole genome shotgun (WGS) entry which is preliminary data.</text>
</comment>
<feature type="transmembrane region" description="Helical" evidence="6">
    <location>
        <begin position="7"/>
        <end position="29"/>
    </location>
</feature>
<dbReference type="NCBIfam" id="NF010532">
    <property type="entry name" value="PRK13922.9-3"/>
    <property type="match status" value="1"/>
</dbReference>
<accession>A0A6B2H0N2</accession>
<evidence type="ECO:0000256" key="1">
    <source>
        <dbReference type="ARBA" id="ARBA00009369"/>
    </source>
</evidence>
<dbReference type="PANTHER" id="PTHR34138:SF1">
    <property type="entry name" value="CELL SHAPE-DETERMINING PROTEIN MREC"/>
    <property type="match status" value="1"/>
</dbReference>
<dbReference type="Proteomes" id="UP000478546">
    <property type="component" value="Unassembled WGS sequence"/>
</dbReference>
<comment type="function">
    <text evidence="5">Involved in formation and maintenance of cell shape.</text>
</comment>
<dbReference type="PIRSF" id="PIRSF038471">
    <property type="entry name" value="MreC"/>
    <property type="match status" value="1"/>
</dbReference>
<dbReference type="Gene3D" id="2.40.10.340">
    <property type="entry name" value="Rod shape-determining protein MreC, domain 1"/>
    <property type="match status" value="1"/>
</dbReference>
<feature type="domain" description="Rod shape-determining protein MreC beta-barrel core" evidence="7">
    <location>
        <begin position="126"/>
        <end position="274"/>
    </location>
</feature>
<evidence type="ECO:0000313" key="8">
    <source>
        <dbReference type="EMBL" id="NDK56829.1"/>
    </source>
</evidence>
<dbReference type="GO" id="GO:0005886">
    <property type="term" value="C:plasma membrane"/>
    <property type="evidence" value="ECO:0007669"/>
    <property type="project" value="TreeGrafter"/>
</dbReference>